<evidence type="ECO:0000259" key="8">
    <source>
        <dbReference type="Pfam" id="PF02836"/>
    </source>
</evidence>
<dbReference type="SUPFAM" id="SSF49303">
    <property type="entry name" value="beta-Galactosidase/glucuronidase domain"/>
    <property type="match status" value="1"/>
</dbReference>
<evidence type="ECO:0000256" key="4">
    <source>
        <dbReference type="ARBA" id="ARBA00022801"/>
    </source>
</evidence>
<evidence type="ECO:0000256" key="3">
    <source>
        <dbReference type="ARBA" id="ARBA00012756"/>
    </source>
</evidence>
<evidence type="ECO:0000259" key="9">
    <source>
        <dbReference type="Pfam" id="PF02837"/>
    </source>
</evidence>
<feature type="domain" description="Glycoside hydrolase family 2 catalytic" evidence="8">
    <location>
        <begin position="337"/>
        <end position="598"/>
    </location>
</feature>
<dbReference type="InterPro" id="IPR006102">
    <property type="entry name" value="Ig-like_GH2"/>
</dbReference>
<gene>
    <name evidence="10" type="ORF">IAB05_01930</name>
</gene>
<dbReference type="Pfam" id="PF00703">
    <property type="entry name" value="Glyco_hydro_2"/>
    <property type="match status" value="1"/>
</dbReference>
<dbReference type="PANTHER" id="PTHR46323">
    <property type="entry name" value="BETA-GALACTOSIDASE"/>
    <property type="match status" value="1"/>
</dbReference>
<dbReference type="InterPro" id="IPR006103">
    <property type="entry name" value="Glyco_hydro_2_cat"/>
</dbReference>
<dbReference type="PANTHER" id="PTHR46323:SF2">
    <property type="entry name" value="BETA-GALACTOSIDASE"/>
    <property type="match status" value="1"/>
</dbReference>
<comment type="caution">
    <text evidence="10">The sequence shown here is derived from an EMBL/GenBank/DDBJ whole genome shotgun (WGS) entry which is preliminary data.</text>
</comment>
<dbReference type="Pfam" id="PF02836">
    <property type="entry name" value="Glyco_hydro_2_C"/>
    <property type="match status" value="1"/>
</dbReference>
<evidence type="ECO:0000256" key="2">
    <source>
        <dbReference type="ARBA" id="ARBA00007401"/>
    </source>
</evidence>
<proteinExistence type="inferred from homology"/>
<reference evidence="10" key="2">
    <citation type="journal article" date="2021" name="PeerJ">
        <title>Extensive microbial diversity within the chicken gut microbiome revealed by metagenomics and culture.</title>
        <authorList>
            <person name="Gilroy R."/>
            <person name="Ravi A."/>
            <person name="Getino M."/>
            <person name="Pursley I."/>
            <person name="Horton D.L."/>
            <person name="Alikhan N.F."/>
            <person name="Baker D."/>
            <person name="Gharbi K."/>
            <person name="Hall N."/>
            <person name="Watson M."/>
            <person name="Adriaenssens E.M."/>
            <person name="Foster-Nyarko E."/>
            <person name="Jarju S."/>
            <person name="Secka A."/>
            <person name="Antonio M."/>
            <person name="Oren A."/>
            <person name="Chaudhuri R.R."/>
            <person name="La Ragione R."/>
            <person name="Hildebrand F."/>
            <person name="Pallen M.J."/>
        </authorList>
    </citation>
    <scope>NUCLEOTIDE SEQUENCE</scope>
    <source>
        <strain evidence="10">18911</strain>
    </source>
</reference>
<evidence type="ECO:0000313" key="11">
    <source>
        <dbReference type="Proteomes" id="UP000824094"/>
    </source>
</evidence>
<feature type="non-terminal residue" evidence="10">
    <location>
        <position position="598"/>
    </location>
</feature>
<dbReference type="EC" id="3.2.1.23" evidence="3"/>
<dbReference type="InterPro" id="IPR006101">
    <property type="entry name" value="Glyco_hydro_2"/>
</dbReference>
<reference evidence="10" key="1">
    <citation type="submission" date="2020-10" db="EMBL/GenBank/DDBJ databases">
        <authorList>
            <person name="Gilroy R."/>
        </authorList>
    </citation>
    <scope>NUCLEOTIDE SEQUENCE</scope>
    <source>
        <strain evidence="10">18911</strain>
    </source>
</reference>
<dbReference type="Pfam" id="PF02837">
    <property type="entry name" value="Glyco_hydro_2_N"/>
    <property type="match status" value="2"/>
</dbReference>
<evidence type="ECO:0000256" key="5">
    <source>
        <dbReference type="ARBA" id="ARBA00023295"/>
    </source>
</evidence>
<feature type="domain" description="Glycoside hydrolase family 2 immunoglobulin-like beta-sandwich" evidence="7">
    <location>
        <begin position="239"/>
        <end position="334"/>
    </location>
</feature>
<keyword evidence="4 6" id="KW-0378">Hydrolase</keyword>
<dbReference type="Gene3D" id="2.60.120.260">
    <property type="entry name" value="Galactose-binding domain-like"/>
    <property type="match status" value="1"/>
</dbReference>
<dbReference type="EMBL" id="DVNF01000062">
    <property type="protein sequence ID" value="HIU60132.1"/>
    <property type="molecule type" value="Genomic_DNA"/>
</dbReference>
<dbReference type="InterPro" id="IPR023230">
    <property type="entry name" value="Glyco_hydro_2_CS"/>
</dbReference>
<dbReference type="InterPro" id="IPR008979">
    <property type="entry name" value="Galactose-bd-like_sf"/>
</dbReference>
<dbReference type="InterPro" id="IPR050347">
    <property type="entry name" value="Bact_Beta-galactosidase"/>
</dbReference>
<accession>A0A9D1MHD0</accession>
<keyword evidence="5 6" id="KW-0326">Glycosidase</keyword>
<dbReference type="InterPro" id="IPR017853">
    <property type="entry name" value="GH"/>
</dbReference>
<comment type="catalytic activity">
    <reaction evidence="1">
        <text>Hydrolysis of terminal non-reducing beta-D-galactose residues in beta-D-galactosides.</text>
        <dbReference type="EC" id="3.2.1.23"/>
    </reaction>
</comment>
<dbReference type="AlphaFoldDB" id="A0A9D1MHD0"/>
<dbReference type="SUPFAM" id="SSF51445">
    <property type="entry name" value="(Trans)glycosidases"/>
    <property type="match status" value="1"/>
</dbReference>
<dbReference type="Proteomes" id="UP000824094">
    <property type="component" value="Unassembled WGS sequence"/>
</dbReference>
<dbReference type="PRINTS" id="PR00132">
    <property type="entry name" value="GLHYDRLASE2"/>
</dbReference>
<dbReference type="Gene3D" id="2.60.40.10">
    <property type="entry name" value="Immunoglobulins"/>
    <property type="match status" value="1"/>
</dbReference>
<dbReference type="InterPro" id="IPR006104">
    <property type="entry name" value="Glyco_hydro_2_N"/>
</dbReference>
<dbReference type="Gene3D" id="3.20.20.80">
    <property type="entry name" value="Glycosidases"/>
    <property type="match status" value="1"/>
</dbReference>
<feature type="domain" description="Glycosyl hydrolases family 2 sugar binding" evidence="9">
    <location>
        <begin position="53"/>
        <end position="127"/>
    </location>
</feature>
<evidence type="ECO:0000313" key="10">
    <source>
        <dbReference type="EMBL" id="HIU60132.1"/>
    </source>
</evidence>
<dbReference type="InterPro" id="IPR036156">
    <property type="entry name" value="Beta-gal/glucu_dom_sf"/>
</dbReference>
<feature type="domain" description="Glycosyl hydrolases family 2 sugar binding" evidence="9">
    <location>
        <begin position="136"/>
        <end position="233"/>
    </location>
</feature>
<dbReference type="GO" id="GO:0009341">
    <property type="term" value="C:beta-galactosidase complex"/>
    <property type="evidence" value="ECO:0007669"/>
    <property type="project" value="TreeGrafter"/>
</dbReference>
<name>A0A9D1MHD0_9FIRM</name>
<dbReference type="InterPro" id="IPR013783">
    <property type="entry name" value="Ig-like_fold"/>
</dbReference>
<dbReference type="SUPFAM" id="SSF49785">
    <property type="entry name" value="Galactose-binding domain-like"/>
    <property type="match status" value="1"/>
</dbReference>
<protein>
    <recommendedName>
        <fullName evidence="3">beta-galactosidase</fullName>
        <ecNumber evidence="3">3.2.1.23</ecNumber>
    </recommendedName>
</protein>
<comment type="similarity">
    <text evidence="2 6">Belongs to the glycosyl hydrolase 2 family.</text>
</comment>
<evidence type="ECO:0000259" key="7">
    <source>
        <dbReference type="Pfam" id="PF00703"/>
    </source>
</evidence>
<dbReference type="GO" id="GO:0004565">
    <property type="term" value="F:beta-galactosidase activity"/>
    <property type="evidence" value="ECO:0007669"/>
    <property type="project" value="UniProtKB-EC"/>
</dbReference>
<dbReference type="GO" id="GO:0005990">
    <property type="term" value="P:lactose catabolic process"/>
    <property type="evidence" value="ECO:0007669"/>
    <property type="project" value="TreeGrafter"/>
</dbReference>
<organism evidence="10 11">
    <name type="scientific">Candidatus Stercoripulliclostridium merdigallinarum</name>
    <dbReference type="NCBI Taxonomy" id="2840951"/>
    <lineage>
        <taxon>Bacteria</taxon>
        <taxon>Bacillati</taxon>
        <taxon>Bacillota</taxon>
        <taxon>Clostridia</taxon>
        <taxon>Eubacteriales</taxon>
        <taxon>Candidatus Stercoripulliclostridium</taxon>
    </lineage>
</organism>
<evidence type="ECO:0000256" key="1">
    <source>
        <dbReference type="ARBA" id="ARBA00001412"/>
    </source>
</evidence>
<dbReference type="PROSITE" id="PS00719">
    <property type="entry name" value="GLYCOSYL_HYDROL_F2_1"/>
    <property type="match status" value="1"/>
</dbReference>
<sequence length="598" mass="68488">MLYDIKKRNNFKNFKVFKDNRLDHRAYFIPFGSREGATADPIKKRYSSDRVTVLNGEWDFKYYTKLKDIPDPFDTEKTEFDKIPVPGVWSRYGYEPPFYTNIRYPYLCTPPKPPVNTLEGIYKGAVDGEEYVCKEQYNSAGIYRTFINIDDTDKRYILSFLGVAGSLEVYMNGKYVGYSEGSHNTAEFYLDRYLGLGQNELVVVVRKWCNGSYLEDQDMFRENGIFRDVLLFKNEHSFIYDFEFFTSKAGAKYDAIVNVKVVGFDGTTVSVSLTDGKNIVGMRVAEAQPETKLMLDALDVTEWSAEIPKLYRLDIVLMKGGKIIEYVSKNVGFKTVTLDGRVFLLNGKKVKLLGANHHDTDAETGYYLSPEKIERDIKIFKEYNMNAVRTSHYPPDPLFIELCDIYGLYVIDEADIETHGTKTPGQISEKLKWKNHFWDRVEALYTRDRNSVSVTMWSLGNESGGIRCQDYCYKKLKSMTLLPIHYEGAGRTRRGAFDVASAMYTSIPQLIRNGEGRPLGPLSALGRAIKKKPFFLCEYAHAMGLGPGNLKEYVEAFYKYDGLMGGCIWEFADHAIKHGPDKPYEYTYGGDHGEYVHD</sequence>
<evidence type="ECO:0000256" key="6">
    <source>
        <dbReference type="RuleBase" id="RU361154"/>
    </source>
</evidence>